<dbReference type="InterPro" id="IPR012901">
    <property type="entry name" value="CARME"/>
</dbReference>
<evidence type="ECO:0000256" key="6">
    <source>
        <dbReference type="SAM" id="MobiDB-lite"/>
    </source>
</evidence>
<accession>A0A7R9M2E7</accession>
<keyword evidence="4" id="KW-0808">Transferase</keyword>
<name>A0A7R9M2E7_9ACAR</name>
<keyword evidence="3" id="KW-0489">Methyltransferase</keyword>
<dbReference type="EC" id="2.1.1.22" evidence="2"/>
<dbReference type="GO" id="GO:0005829">
    <property type="term" value="C:cytosol"/>
    <property type="evidence" value="ECO:0007669"/>
    <property type="project" value="TreeGrafter"/>
</dbReference>
<evidence type="ECO:0000256" key="4">
    <source>
        <dbReference type="ARBA" id="ARBA00022679"/>
    </source>
</evidence>
<dbReference type="AlphaFoldDB" id="A0A7R9M2E7"/>
<comment type="similarity">
    <text evidence="1">Belongs to the carnosine N-methyltransferase family.</text>
</comment>
<dbReference type="GO" id="GO:0005634">
    <property type="term" value="C:nucleus"/>
    <property type="evidence" value="ECO:0007669"/>
    <property type="project" value="TreeGrafter"/>
</dbReference>
<evidence type="ECO:0000256" key="5">
    <source>
        <dbReference type="ARBA" id="ARBA00022691"/>
    </source>
</evidence>
<gene>
    <name evidence="7" type="ORF">ONB1V03_LOCUS8763</name>
</gene>
<evidence type="ECO:0000313" key="8">
    <source>
        <dbReference type="Proteomes" id="UP000728032"/>
    </source>
</evidence>
<evidence type="ECO:0000256" key="2">
    <source>
        <dbReference type="ARBA" id="ARBA00012003"/>
    </source>
</evidence>
<sequence length="410" mass="47251">MDPRLKSEGEDVANDKDSVSATDELVQANSANHNQRRRRPEVPPEVDVQQERQHFYHIVNTFKFYKINGLSRVSKTYRYLDSLSERHQQLLTNYRKHLSDVCEAIDCNYKVIELIIEDISNLFENIDYTAPDAQSGHQMDVKSFRSQTSLDSDKVNSVFKQLVREWTDVGANERNTCFSPILRHIEDYFKDCADRSAVHVLVPGAGLGRLPFEIARRGFTCQGNEYSLFMLFTSNFILNKCKHRDLHTFYPWAQHFTNNVRSAHQLTPVSFPDTDPGDLPPELDFSMAAGNFIEIYTEADSWDCVSTSFFIDTATNVIDYIETIHHILKPGGIWVNIGPLLWHNSAEFSDNDSIEPSFEIIKDIILSFGFEFIKEETNVSSYYTQNPHSMLAYEYRSVFFVCKKPISCNN</sequence>
<dbReference type="SUPFAM" id="SSF53335">
    <property type="entry name" value="S-adenosyl-L-methionine-dependent methyltransferases"/>
    <property type="match status" value="1"/>
</dbReference>
<dbReference type="GO" id="GO:0032259">
    <property type="term" value="P:methylation"/>
    <property type="evidence" value="ECO:0007669"/>
    <property type="project" value="UniProtKB-KW"/>
</dbReference>
<feature type="region of interest" description="Disordered" evidence="6">
    <location>
        <begin position="1"/>
        <end position="47"/>
    </location>
</feature>
<dbReference type="PANTHER" id="PTHR12303:SF6">
    <property type="entry name" value="CARNOSINE N-METHYLTRANSFERASE"/>
    <property type="match status" value="1"/>
</dbReference>
<keyword evidence="5" id="KW-0949">S-adenosyl-L-methionine</keyword>
<dbReference type="GO" id="GO:0035498">
    <property type="term" value="P:carnosine metabolic process"/>
    <property type="evidence" value="ECO:0007669"/>
    <property type="project" value="TreeGrafter"/>
</dbReference>
<dbReference type="PANTHER" id="PTHR12303">
    <property type="entry name" value="CARNOSINE N-METHYLTRANSFERASE"/>
    <property type="match status" value="1"/>
</dbReference>
<reference evidence="7" key="1">
    <citation type="submission" date="2020-11" db="EMBL/GenBank/DDBJ databases">
        <authorList>
            <person name="Tran Van P."/>
        </authorList>
    </citation>
    <scope>NUCLEOTIDE SEQUENCE</scope>
</reference>
<dbReference type="SMART" id="SM01296">
    <property type="entry name" value="N2227"/>
    <property type="match status" value="1"/>
</dbReference>
<organism evidence="7">
    <name type="scientific">Oppiella nova</name>
    <dbReference type="NCBI Taxonomy" id="334625"/>
    <lineage>
        <taxon>Eukaryota</taxon>
        <taxon>Metazoa</taxon>
        <taxon>Ecdysozoa</taxon>
        <taxon>Arthropoda</taxon>
        <taxon>Chelicerata</taxon>
        <taxon>Arachnida</taxon>
        <taxon>Acari</taxon>
        <taxon>Acariformes</taxon>
        <taxon>Sarcoptiformes</taxon>
        <taxon>Oribatida</taxon>
        <taxon>Brachypylina</taxon>
        <taxon>Oppioidea</taxon>
        <taxon>Oppiidae</taxon>
        <taxon>Oppiella</taxon>
    </lineage>
</organism>
<evidence type="ECO:0000313" key="7">
    <source>
        <dbReference type="EMBL" id="CAD7652097.1"/>
    </source>
</evidence>
<protein>
    <recommendedName>
        <fullName evidence="2">carnosine N-methyltransferase</fullName>
        <ecNumber evidence="2">2.1.1.22</ecNumber>
    </recommendedName>
</protein>
<dbReference type="InterPro" id="IPR029063">
    <property type="entry name" value="SAM-dependent_MTases_sf"/>
</dbReference>
<evidence type="ECO:0000256" key="3">
    <source>
        <dbReference type="ARBA" id="ARBA00022603"/>
    </source>
</evidence>
<dbReference type="EMBL" id="OC919975">
    <property type="protein sequence ID" value="CAD7652097.1"/>
    <property type="molecule type" value="Genomic_DNA"/>
</dbReference>
<dbReference type="Proteomes" id="UP000728032">
    <property type="component" value="Unassembled WGS sequence"/>
</dbReference>
<dbReference type="EMBL" id="CAJPVJ010005150">
    <property type="protein sequence ID" value="CAG2169284.1"/>
    <property type="molecule type" value="Genomic_DNA"/>
</dbReference>
<dbReference type="OrthoDB" id="978at2759"/>
<proteinExistence type="inferred from homology"/>
<dbReference type="GO" id="GO:0030735">
    <property type="term" value="F:carnosine N-methyltransferase activity"/>
    <property type="evidence" value="ECO:0007669"/>
    <property type="project" value="UniProtKB-EC"/>
</dbReference>
<dbReference type="Gene3D" id="3.40.50.150">
    <property type="entry name" value="Vaccinia Virus protein VP39"/>
    <property type="match status" value="1"/>
</dbReference>
<feature type="compositionally biased region" description="Basic and acidic residues" evidence="6">
    <location>
        <begin position="1"/>
        <end position="18"/>
    </location>
</feature>
<dbReference type="Pfam" id="PF07942">
    <property type="entry name" value="CARME"/>
    <property type="match status" value="1"/>
</dbReference>
<keyword evidence="8" id="KW-1185">Reference proteome</keyword>
<evidence type="ECO:0000256" key="1">
    <source>
        <dbReference type="ARBA" id="ARBA00010086"/>
    </source>
</evidence>